<sequence>MSNPQAEGVRAQRCMVASGHPLAAQAALQCLREGGSAVDAALAADAILGVVEPMATSIGGDVLAMVVAPDGEVSSYNGTGRAPAALDPALLDALPGQRIPERHPYSCTTPGVVRGWHDLHQRHGRLPWPRLLAPAIALARDGFAVAPVAAREWALFDRVLHADPVCAALYRAGRPPAAGERFANPGLARTLQAIASDGPDAFYLGEPARAAAQACQAHGGVLAAGDFAEHRGDFRAPVSTRFRGLEVFECPPNTHGVAILHALDALEPQALAADDPGAVLQTVRAMGEAMRHASQTVADPAGNTVCTVVVDADGLAITLMSSIFKRFGSGIAVPDCGFVLQNRGFGFAGPGHINSAAPRKRPYHTVVPGAAKRDGRFHAGFGVVGGLMQPQGQLQLLVRLAAWQQPLQAALDAPRWRLESATALAIEHGMPEAVTRALRAAGYTDPVGAGELGGRSDFGGAQAVLRAADGSLLGASDKRKDGIALGA</sequence>
<proteinExistence type="predicted"/>
<dbReference type="Pfam" id="PF01019">
    <property type="entry name" value="G_glu_transpept"/>
    <property type="match status" value="2"/>
</dbReference>
<protein>
    <submittedName>
        <fullName evidence="1">Gamma-glutamyltransferase</fullName>
    </submittedName>
</protein>
<reference evidence="1 2" key="1">
    <citation type="submission" date="2016-10" db="EMBL/GenBank/DDBJ databases">
        <title>Complete genome sequences of three Cupriavidus strains isolated from various Malaysian environments.</title>
        <authorList>
            <person name="Abdullah A.A.-A."/>
            <person name="Shafie N.A.H."/>
            <person name="Lau N.S."/>
        </authorList>
    </citation>
    <scope>NUCLEOTIDE SEQUENCE [LARGE SCALE GENOMIC DNA]</scope>
    <source>
        <strain evidence="1 2">USMAA1020</strain>
    </source>
</reference>
<accession>A0ABN4TP65</accession>
<dbReference type="InterPro" id="IPR052896">
    <property type="entry name" value="GGT-like_enzyme"/>
</dbReference>
<dbReference type="InterPro" id="IPR043137">
    <property type="entry name" value="GGT_ssub_C"/>
</dbReference>
<dbReference type="InterPro" id="IPR029055">
    <property type="entry name" value="Ntn_hydrolases_N"/>
</dbReference>
<dbReference type="RefSeq" id="WP_071071637.1">
    <property type="nucleotide sequence ID" value="NZ_CP017755.1"/>
</dbReference>
<evidence type="ECO:0000313" key="2">
    <source>
        <dbReference type="Proteomes" id="UP000177515"/>
    </source>
</evidence>
<dbReference type="Proteomes" id="UP000177515">
    <property type="component" value="Chromosome 2"/>
</dbReference>
<dbReference type="Gene3D" id="3.60.20.40">
    <property type="match status" value="1"/>
</dbReference>
<gene>
    <name evidence="1" type="ORF">BKK80_24290</name>
</gene>
<name>A0ABN4TP65_9BURK</name>
<dbReference type="SUPFAM" id="SSF56235">
    <property type="entry name" value="N-terminal nucleophile aminohydrolases (Ntn hydrolases)"/>
    <property type="match status" value="1"/>
</dbReference>
<dbReference type="PANTHER" id="PTHR43881:SF1">
    <property type="entry name" value="GAMMA-GLUTAMYLTRANSPEPTIDASE (AFU_ORTHOLOGUE AFUA_4G13580)"/>
    <property type="match status" value="1"/>
</dbReference>
<dbReference type="PRINTS" id="PR01210">
    <property type="entry name" value="GGTRANSPTASE"/>
</dbReference>
<keyword evidence="2" id="KW-1185">Reference proteome</keyword>
<organism evidence="1 2">
    <name type="scientific">Cupriavidus malaysiensis</name>
    <dbReference type="NCBI Taxonomy" id="367825"/>
    <lineage>
        <taxon>Bacteria</taxon>
        <taxon>Pseudomonadati</taxon>
        <taxon>Pseudomonadota</taxon>
        <taxon>Betaproteobacteria</taxon>
        <taxon>Burkholderiales</taxon>
        <taxon>Burkholderiaceae</taxon>
        <taxon>Cupriavidus</taxon>
    </lineage>
</organism>
<evidence type="ECO:0000313" key="1">
    <source>
        <dbReference type="EMBL" id="AOZ08984.1"/>
    </source>
</evidence>
<dbReference type="EMBL" id="CP017755">
    <property type="protein sequence ID" value="AOZ08984.1"/>
    <property type="molecule type" value="Genomic_DNA"/>
</dbReference>
<dbReference type="PANTHER" id="PTHR43881">
    <property type="entry name" value="GAMMA-GLUTAMYLTRANSPEPTIDASE (AFU_ORTHOLOGUE AFUA_4G13580)"/>
    <property type="match status" value="1"/>
</dbReference>